<reference evidence="1" key="2">
    <citation type="submission" date="2015-07" db="EMBL/GenBank/DDBJ databases">
        <title>Plasmids, circular viruses and viroids from rat gut.</title>
        <authorList>
            <person name="Jorgensen T.J."/>
            <person name="Hansen M.A."/>
            <person name="Xu Z."/>
            <person name="Tabak M.A."/>
            <person name="Sorensen S.J."/>
            <person name="Hansen L.H."/>
        </authorList>
    </citation>
    <scope>NUCLEOTIDE SEQUENCE</scope>
    <source>
        <plasmid evidence="1">pRGFK1369</plasmid>
    </source>
</reference>
<organism evidence="1">
    <name type="scientific">uncultured prokaryote</name>
    <dbReference type="NCBI Taxonomy" id="198431"/>
    <lineage>
        <taxon>unclassified sequences</taxon>
        <taxon>environmental samples</taxon>
    </lineage>
</organism>
<evidence type="ECO:0000313" key="1">
    <source>
        <dbReference type="EMBL" id="CRY97094.1"/>
    </source>
</evidence>
<reference evidence="1" key="1">
    <citation type="submission" date="2015-06" db="EMBL/GenBank/DDBJ databases">
        <authorList>
            <person name="Joergensen T."/>
        </authorList>
    </citation>
    <scope>NUCLEOTIDE SEQUENCE</scope>
    <source>
        <plasmid evidence="1">pRGFK1369</plasmid>
    </source>
</reference>
<name>A0A0H5Q6P5_9ZZZZ</name>
<keyword evidence="1" id="KW-0614">Plasmid</keyword>
<protein>
    <submittedName>
        <fullName evidence="1">Uncharacterized protein</fullName>
    </submittedName>
</protein>
<geneLocation type="plasmid" evidence="1">
    <name>pRGFK1369</name>
</geneLocation>
<dbReference type="AlphaFoldDB" id="A0A0H5Q6P5"/>
<accession>A0A0H5Q6P5</accession>
<proteinExistence type="predicted"/>
<sequence length="369" mass="42979">MIVNQNTALIDKMVLNNLLITDISDIDYLADIGVLEVNPNPDVRSYYTDGGSFRQLKIKQDDKIDLLSAGTVKTGKIWHTYCNLHTSVQRYNSNLRCYTVGDYQKQVNDIQTALRDKYGVVLDTMWATIKQIEINRTVKLDDDFRWYHRVLQLIMFNLPYPFAKQMDFKKKAAGEIQCDTYYATTRKTAKSKKYQELKIYNKSKQLQQVITVSDGWMRVELKIVGAAKIKKELGTNDLSELTDVQINDYFDKMMQTLIVQPYRKWQEQQKKEIKKIMQEQRKINLKRWQIGTLTRILDEEIEKQCPVALDIDQILAVVPELKDVPVKYIKAIQQNMDDQAGKCAAVLCNYDSERMEEIIEKLTSKSDTL</sequence>
<dbReference type="EMBL" id="LN853930">
    <property type="protein sequence ID" value="CRY97094.1"/>
    <property type="molecule type" value="Genomic_DNA"/>
</dbReference>